<proteinExistence type="predicted"/>
<dbReference type="GO" id="GO:0004180">
    <property type="term" value="F:carboxypeptidase activity"/>
    <property type="evidence" value="ECO:0007669"/>
    <property type="project" value="UniProtKB-KW"/>
</dbReference>
<keyword evidence="2" id="KW-0645">Protease</keyword>
<keyword evidence="3" id="KW-1185">Reference proteome</keyword>
<gene>
    <name evidence="2" type="ORF">PoB_005596900</name>
</gene>
<name>A0AAV4CA86_9GAST</name>
<keyword evidence="2" id="KW-0121">Carboxypeptidase</keyword>
<feature type="compositionally biased region" description="Basic and acidic residues" evidence="1">
    <location>
        <begin position="39"/>
        <end position="61"/>
    </location>
</feature>
<dbReference type="EMBL" id="BLXT01006160">
    <property type="protein sequence ID" value="GFO29464.1"/>
    <property type="molecule type" value="Genomic_DNA"/>
</dbReference>
<dbReference type="Proteomes" id="UP000735302">
    <property type="component" value="Unassembled WGS sequence"/>
</dbReference>
<feature type="compositionally biased region" description="Basic residues" evidence="1">
    <location>
        <begin position="29"/>
        <end position="38"/>
    </location>
</feature>
<comment type="caution">
    <text evidence="2">The sequence shown here is derived from an EMBL/GenBank/DDBJ whole genome shotgun (WGS) entry which is preliminary data.</text>
</comment>
<evidence type="ECO:0000256" key="1">
    <source>
        <dbReference type="SAM" id="MobiDB-lite"/>
    </source>
</evidence>
<sequence>MFKHLLCTGGSDSDVSDGPPVHLQYAAARPKKKKLKSKRDRDRARKDELKKLSAPPEDKRLRNTQVKPLKQDMGKMVQGQPIRYTSNSPKRPRSIDDRSNTGIPVFVQERFEEKQQKRHDYLEALTAAYISNNIPIVNDPGQQQQQTRSARHSCGRERCGSACPSRPKTAALATAGLWAPAEVSLSRNAGDINRDFQGPSDLATCGSTPPTTAAVAPVGRKERGVKLSSNPASAILCLSIVPTDWAERALKGGSTVMNTGCFLAFSNVLACASYVIF</sequence>
<feature type="region of interest" description="Disordered" evidence="1">
    <location>
        <begin position="1"/>
        <end position="100"/>
    </location>
</feature>
<reference evidence="2 3" key="1">
    <citation type="journal article" date="2021" name="Elife">
        <title>Chloroplast acquisition without the gene transfer in kleptoplastic sea slugs, Plakobranchus ocellatus.</title>
        <authorList>
            <person name="Maeda T."/>
            <person name="Takahashi S."/>
            <person name="Yoshida T."/>
            <person name="Shimamura S."/>
            <person name="Takaki Y."/>
            <person name="Nagai Y."/>
            <person name="Toyoda A."/>
            <person name="Suzuki Y."/>
            <person name="Arimoto A."/>
            <person name="Ishii H."/>
            <person name="Satoh N."/>
            <person name="Nishiyama T."/>
            <person name="Hasebe M."/>
            <person name="Maruyama T."/>
            <person name="Minagawa J."/>
            <person name="Obokata J."/>
            <person name="Shigenobu S."/>
        </authorList>
    </citation>
    <scope>NUCLEOTIDE SEQUENCE [LARGE SCALE GENOMIC DNA]</scope>
</reference>
<evidence type="ECO:0000313" key="3">
    <source>
        <dbReference type="Proteomes" id="UP000735302"/>
    </source>
</evidence>
<evidence type="ECO:0000313" key="2">
    <source>
        <dbReference type="EMBL" id="GFO29464.1"/>
    </source>
</evidence>
<protein>
    <submittedName>
        <fullName evidence="2">Cytosolic carboxypeptidase 2-like isoform x2</fullName>
    </submittedName>
</protein>
<keyword evidence="2" id="KW-0378">Hydrolase</keyword>
<accession>A0AAV4CA86</accession>
<dbReference type="AlphaFoldDB" id="A0AAV4CA86"/>
<organism evidence="2 3">
    <name type="scientific">Plakobranchus ocellatus</name>
    <dbReference type="NCBI Taxonomy" id="259542"/>
    <lineage>
        <taxon>Eukaryota</taxon>
        <taxon>Metazoa</taxon>
        <taxon>Spiralia</taxon>
        <taxon>Lophotrochozoa</taxon>
        <taxon>Mollusca</taxon>
        <taxon>Gastropoda</taxon>
        <taxon>Heterobranchia</taxon>
        <taxon>Euthyneura</taxon>
        <taxon>Panpulmonata</taxon>
        <taxon>Sacoglossa</taxon>
        <taxon>Placobranchoidea</taxon>
        <taxon>Plakobranchidae</taxon>
        <taxon>Plakobranchus</taxon>
    </lineage>
</organism>